<dbReference type="EMBL" id="AB046068">
    <property type="protein sequence ID" value="BAB01650.1"/>
    <property type="molecule type" value="mRNA"/>
</dbReference>
<protein>
    <submittedName>
        <fullName evidence="1">Unnamed protein product</fullName>
    </submittedName>
</protein>
<dbReference type="AlphaFoldDB" id="Q9N064"/>
<name>Q9N064_MACFA</name>
<accession>Q9N064</accession>
<sequence>MDSNKHCVWENVFNYCVCVCAPMHTHTSREISDLELILHRHPSLYRLIPAKAE</sequence>
<organism evidence="1">
    <name type="scientific">Macaca fascicularis</name>
    <name type="common">Crab-eating macaque</name>
    <name type="synonym">Cynomolgus monkey</name>
    <dbReference type="NCBI Taxonomy" id="9541"/>
    <lineage>
        <taxon>Eukaryota</taxon>
        <taxon>Metazoa</taxon>
        <taxon>Chordata</taxon>
        <taxon>Craniata</taxon>
        <taxon>Vertebrata</taxon>
        <taxon>Euteleostomi</taxon>
        <taxon>Mammalia</taxon>
        <taxon>Eutheria</taxon>
        <taxon>Euarchontoglires</taxon>
        <taxon>Primates</taxon>
        <taxon>Haplorrhini</taxon>
        <taxon>Catarrhini</taxon>
        <taxon>Cercopithecidae</taxon>
        <taxon>Cercopithecinae</taxon>
        <taxon>Macaca</taxon>
    </lineage>
</organism>
<evidence type="ECO:0000313" key="1">
    <source>
        <dbReference type="EMBL" id="BAB01650.1"/>
    </source>
</evidence>
<proteinExistence type="evidence at transcript level"/>
<reference evidence="1" key="1">
    <citation type="submission" date="2000-07" db="EMBL/GenBank/DDBJ databases">
        <title>Isolation of full-length cDNA clones from macaque brain cDNA libraries.</title>
        <authorList>
            <person name="Osada N."/>
            <person name="Hida M."/>
            <person name="Kusuda J."/>
            <person name="Tanuma R."/>
            <person name="Iseki K."/>
            <person name="Hirai M."/>
            <person name="Terao K."/>
            <person name="Suzuki Y."/>
            <person name="Sugano S."/>
            <person name="Hashimoto K."/>
        </authorList>
    </citation>
    <scope>NUCLEOTIDE SEQUENCE</scope>
</reference>